<name>A0A327JHP7_9HYPH</name>
<feature type="domain" description="DUF112" evidence="2">
    <location>
        <begin position="39"/>
        <end position="456"/>
    </location>
</feature>
<dbReference type="Pfam" id="PF01970">
    <property type="entry name" value="TctA"/>
    <property type="match status" value="1"/>
</dbReference>
<feature type="transmembrane region" description="Helical" evidence="1">
    <location>
        <begin position="39"/>
        <end position="66"/>
    </location>
</feature>
<protein>
    <recommendedName>
        <fullName evidence="2">DUF112 domain-containing protein</fullName>
    </recommendedName>
</protein>
<keyword evidence="4" id="KW-1185">Reference proteome</keyword>
<feature type="transmembrane region" description="Helical" evidence="1">
    <location>
        <begin position="375"/>
        <end position="397"/>
    </location>
</feature>
<feature type="transmembrane region" description="Helical" evidence="1">
    <location>
        <begin position="184"/>
        <end position="203"/>
    </location>
</feature>
<organism evidence="3 4">
    <name type="scientific">Rhodobium orientis</name>
    <dbReference type="NCBI Taxonomy" id="34017"/>
    <lineage>
        <taxon>Bacteria</taxon>
        <taxon>Pseudomonadati</taxon>
        <taxon>Pseudomonadota</taxon>
        <taxon>Alphaproteobacteria</taxon>
        <taxon>Hyphomicrobiales</taxon>
        <taxon>Rhodobiaceae</taxon>
        <taxon>Rhodobium</taxon>
    </lineage>
</organism>
<dbReference type="AlphaFoldDB" id="A0A327JHP7"/>
<feature type="transmembrane region" description="Helical" evidence="1">
    <location>
        <begin position="277"/>
        <end position="301"/>
    </location>
</feature>
<feature type="transmembrane region" description="Helical" evidence="1">
    <location>
        <begin position="333"/>
        <end position="355"/>
    </location>
</feature>
<dbReference type="EMBL" id="NPEV01000039">
    <property type="protein sequence ID" value="RAI25917.1"/>
    <property type="molecule type" value="Genomic_DNA"/>
</dbReference>
<keyword evidence="1" id="KW-1133">Transmembrane helix</keyword>
<proteinExistence type="predicted"/>
<evidence type="ECO:0000313" key="3">
    <source>
        <dbReference type="EMBL" id="RAI25917.1"/>
    </source>
</evidence>
<evidence type="ECO:0000256" key="1">
    <source>
        <dbReference type="SAM" id="Phobius"/>
    </source>
</evidence>
<evidence type="ECO:0000259" key="2">
    <source>
        <dbReference type="Pfam" id="PF01970"/>
    </source>
</evidence>
<feature type="transmembrane region" description="Helical" evidence="1">
    <location>
        <begin position="78"/>
        <end position="99"/>
    </location>
</feature>
<dbReference type="PANTHER" id="PTHR35342:SF5">
    <property type="entry name" value="TRICARBOXYLIC TRANSPORT PROTEIN"/>
    <property type="match status" value="1"/>
</dbReference>
<feature type="transmembrane region" description="Helical" evidence="1">
    <location>
        <begin position="156"/>
        <end position="178"/>
    </location>
</feature>
<comment type="caution">
    <text evidence="3">The sequence shown here is derived from an EMBL/GenBank/DDBJ whole genome shotgun (WGS) entry which is preliminary data.</text>
</comment>
<gene>
    <name evidence="3" type="ORF">CH339_16405</name>
</gene>
<accession>A0A327JHP7</accession>
<feature type="transmembrane region" description="Helical" evidence="1">
    <location>
        <begin position="409"/>
        <end position="428"/>
    </location>
</feature>
<feature type="transmembrane region" description="Helical" evidence="1">
    <location>
        <begin position="480"/>
        <end position="502"/>
    </location>
</feature>
<dbReference type="InterPro" id="IPR002823">
    <property type="entry name" value="DUF112_TM"/>
</dbReference>
<dbReference type="PANTHER" id="PTHR35342">
    <property type="entry name" value="TRICARBOXYLIC TRANSPORT PROTEIN"/>
    <property type="match status" value="1"/>
</dbReference>
<reference evidence="3 4" key="1">
    <citation type="submission" date="2017-07" db="EMBL/GenBank/DDBJ databases">
        <title>Draft Genome Sequences of Select Purple Nonsulfur Bacteria.</title>
        <authorList>
            <person name="Lasarre B."/>
            <person name="Mckinlay J.B."/>
        </authorList>
    </citation>
    <scope>NUCLEOTIDE SEQUENCE [LARGE SCALE GENOMIC DNA]</scope>
    <source>
        <strain evidence="3 4">DSM 11290</strain>
    </source>
</reference>
<evidence type="ECO:0000313" key="4">
    <source>
        <dbReference type="Proteomes" id="UP000249299"/>
    </source>
</evidence>
<dbReference type="Proteomes" id="UP000249299">
    <property type="component" value="Unassembled WGS sequence"/>
</dbReference>
<feature type="transmembrane region" description="Helical" evidence="1">
    <location>
        <begin position="126"/>
        <end position="149"/>
    </location>
</feature>
<keyword evidence="1" id="KW-0812">Transmembrane</keyword>
<keyword evidence="1" id="KW-0472">Membrane</keyword>
<sequence length="517" mass="53587">MPASRPAWLPVFLAEAPMQFLTDLSAGFDAVFTLHAAGFVLLGTLLGIIVGATPGLSSGMAVAVLLPLTFTMDSLTGLVFLTSVYVAVTYGGAVTAIMLNTPGAPENAATALDGHALTRLGQSGRALGVAIAASALGGLLSYFVMLFGISSVASIALTFGPTEIFLIALSGVMILGAVGSGSPAKILASGMFGLLVGTIGIVPTGEWRATFGEPYLADGVQIVPVLIGMFVVAELLVLSHRETVVDAATEVNRSIGATVAGFREVLSHPVTLLRSSFLGMGVGLIPAAGATLAAFSSYTLARRLSREPERYGKGSIEGIVAAESANNACSGGALTVSLVLGVPGSVATAVILGALTMQGLQPGPMMVVQQPTLVYGLVIAAILSQPVMVLFAILAGSVMSRALTISTRVLVPFLLMLSIYGTFALRNATFDVWMTLGFGVLGYFMKRYGYSPAALVMGVILAKITDAELVRTMQIFGDDWYFAFFQRPISLAILAILTASLLRAGLGARRRRLPSDE</sequence>
<feature type="transmembrane region" description="Helical" evidence="1">
    <location>
        <begin position="215"/>
        <end position="238"/>
    </location>
</feature>
<dbReference type="OrthoDB" id="9806425at2"/>